<gene>
    <name evidence="13" type="ORF">BEMITA_LOCUS14</name>
</gene>
<organism evidence="13 14">
    <name type="scientific">Bemisia tabaci</name>
    <name type="common">Sweetpotato whitefly</name>
    <name type="synonym">Aleurodes tabaci</name>
    <dbReference type="NCBI Taxonomy" id="7038"/>
    <lineage>
        <taxon>Eukaryota</taxon>
        <taxon>Metazoa</taxon>
        <taxon>Ecdysozoa</taxon>
        <taxon>Arthropoda</taxon>
        <taxon>Hexapoda</taxon>
        <taxon>Insecta</taxon>
        <taxon>Pterygota</taxon>
        <taxon>Neoptera</taxon>
        <taxon>Paraneoptera</taxon>
        <taxon>Hemiptera</taxon>
        <taxon>Sternorrhyncha</taxon>
        <taxon>Aleyrodoidea</taxon>
        <taxon>Aleyrodidae</taxon>
        <taxon>Aleyrodinae</taxon>
        <taxon>Bemisia</taxon>
    </lineage>
</organism>
<dbReference type="GO" id="GO:0046872">
    <property type="term" value="F:metal ion binding"/>
    <property type="evidence" value="ECO:0007669"/>
    <property type="project" value="UniProtKB-KW"/>
</dbReference>
<feature type="transmembrane region" description="Helical" evidence="12">
    <location>
        <begin position="430"/>
        <end position="451"/>
    </location>
</feature>
<evidence type="ECO:0000256" key="8">
    <source>
        <dbReference type="PIRSR" id="PIRSR600175-1"/>
    </source>
</evidence>
<feature type="binding site" evidence="8">
    <location>
        <position position="370"/>
    </location>
    <ligand>
        <name>Na(+)</name>
        <dbReference type="ChEBI" id="CHEBI:29101"/>
        <label>1</label>
    </ligand>
</feature>
<dbReference type="GO" id="GO:0089718">
    <property type="term" value="P:amino acid import across plasma membrane"/>
    <property type="evidence" value="ECO:0007669"/>
    <property type="project" value="TreeGrafter"/>
</dbReference>
<feature type="transmembrane region" description="Helical" evidence="12">
    <location>
        <begin position="49"/>
        <end position="70"/>
    </location>
</feature>
<keyword evidence="8" id="KW-0915">Sodium</keyword>
<dbReference type="InterPro" id="IPR000175">
    <property type="entry name" value="Na/ntran_symport"/>
</dbReference>
<feature type="transmembrane region" description="Helical" evidence="12">
    <location>
        <begin position="471"/>
        <end position="493"/>
    </location>
</feature>
<dbReference type="PROSITE" id="PS00610">
    <property type="entry name" value="NA_NEUROTRAN_SYMP_1"/>
    <property type="match status" value="1"/>
</dbReference>
<feature type="transmembrane region" description="Helical" evidence="12">
    <location>
        <begin position="183"/>
        <end position="203"/>
    </location>
</feature>
<feature type="region of interest" description="Disordered" evidence="11">
    <location>
        <begin position="591"/>
        <end position="613"/>
    </location>
</feature>
<dbReference type="InterPro" id="IPR037272">
    <property type="entry name" value="SNS_sf"/>
</dbReference>
<comment type="subcellular location">
    <subcellularLocation>
        <location evidence="1">Membrane</location>
        <topology evidence="1">Multi-pass membrane protein</topology>
    </subcellularLocation>
</comment>
<accession>A0AAI8UUP3</accession>
<name>A0AAI8UUP3_BEMTA</name>
<feature type="transmembrane region" description="Helical" evidence="12">
    <location>
        <begin position="20"/>
        <end position="37"/>
    </location>
</feature>
<keyword evidence="5 10" id="KW-0769">Symport</keyword>
<evidence type="ECO:0000256" key="10">
    <source>
        <dbReference type="RuleBase" id="RU003732"/>
    </source>
</evidence>
<feature type="transmembrane region" description="Helical" evidence="12">
    <location>
        <begin position="513"/>
        <end position="535"/>
    </location>
</feature>
<feature type="binding site" evidence="8">
    <location>
        <position position="25"/>
    </location>
    <ligand>
        <name>Na(+)</name>
        <dbReference type="ChEBI" id="CHEBI:29101"/>
        <label>1</label>
    </ligand>
</feature>
<protein>
    <recommendedName>
        <fullName evidence="10">Transporter</fullName>
    </recommendedName>
</protein>
<dbReference type="PANTHER" id="PTHR11616:SF303">
    <property type="entry name" value="SODIUM- AND CHLORIDE-DEPENDENT GABA TRANSPORTER INE"/>
    <property type="match status" value="1"/>
</dbReference>
<dbReference type="GO" id="GO:0005283">
    <property type="term" value="F:amino acid:sodium symporter activity"/>
    <property type="evidence" value="ECO:0007669"/>
    <property type="project" value="TreeGrafter"/>
</dbReference>
<dbReference type="SUPFAM" id="SSF161070">
    <property type="entry name" value="SNF-like"/>
    <property type="match status" value="1"/>
</dbReference>
<evidence type="ECO:0000256" key="11">
    <source>
        <dbReference type="SAM" id="MobiDB-lite"/>
    </source>
</evidence>
<feature type="transmembrane region" description="Helical" evidence="12">
    <location>
        <begin position="399"/>
        <end position="424"/>
    </location>
</feature>
<keyword evidence="9" id="KW-1015">Disulfide bond</keyword>
<feature type="binding site" evidence="8">
    <location>
        <position position="28"/>
    </location>
    <ligand>
        <name>Na(+)</name>
        <dbReference type="ChEBI" id="CHEBI:29101"/>
        <label>1</label>
    </ligand>
</feature>
<comment type="caution">
    <text evidence="13">The sequence shown here is derived from an EMBL/GenBank/DDBJ whole genome shotgun (WGS) entry which is preliminary data.</text>
</comment>
<feature type="binding site" evidence="8">
    <location>
        <position position="269"/>
    </location>
    <ligand>
        <name>Na(+)</name>
        <dbReference type="ChEBI" id="CHEBI:29101"/>
        <label>1</label>
    </ligand>
</feature>
<evidence type="ECO:0000256" key="3">
    <source>
        <dbReference type="ARBA" id="ARBA00022448"/>
    </source>
</evidence>
<keyword evidence="7 12" id="KW-0472">Membrane</keyword>
<evidence type="ECO:0000313" key="13">
    <source>
        <dbReference type="EMBL" id="CAH0746845.1"/>
    </source>
</evidence>
<dbReference type="GO" id="GO:0005886">
    <property type="term" value="C:plasma membrane"/>
    <property type="evidence" value="ECO:0007669"/>
    <property type="project" value="TreeGrafter"/>
</dbReference>
<evidence type="ECO:0000313" key="14">
    <source>
        <dbReference type="Proteomes" id="UP001152759"/>
    </source>
</evidence>
<feature type="transmembrane region" description="Helical" evidence="12">
    <location>
        <begin position="215"/>
        <end position="238"/>
    </location>
</feature>
<evidence type="ECO:0000256" key="4">
    <source>
        <dbReference type="ARBA" id="ARBA00022692"/>
    </source>
</evidence>
<evidence type="ECO:0000256" key="2">
    <source>
        <dbReference type="ARBA" id="ARBA00006459"/>
    </source>
</evidence>
<dbReference type="EMBL" id="CAKKNF020000001">
    <property type="protein sequence ID" value="CAH0746845.1"/>
    <property type="molecule type" value="Genomic_DNA"/>
</dbReference>
<reference evidence="13" key="1">
    <citation type="submission" date="2021-12" db="EMBL/GenBank/DDBJ databases">
        <authorList>
            <person name="King R."/>
        </authorList>
    </citation>
    <scope>NUCLEOTIDE SEQUENCE</scope>
</reference>
<feature type="transmembrane region" description="Helical" evidence="12">
    <location>
        <begin position="295"/>
        <end position="316"/>
    </location>
</feature>
<proteinExistence type="inferred from homology"/>
<dbReference type="PROSITE" id="PS50267">
    <property type="entry name" value="NA_NEUROTRAN_SYMP_3"/>
    <property type="match status" value="1"/>
</dbReference>
<sequence length="613" mass="69177">MHYKPRPRKREHWATKLQFILACVGYSVGLGSLWRFPYLCYKSGGGVFLVPYFIMQLLCGVPLMYMELAIGQFTKRGPIGALSKLCPFFKGAGLSSVILSFFMSSYYSVIIAYSIYYFFTAFRSLPPWSHCGNKWNTPNCWSPDLMKLNNGSNPQPKFSQSPGEEFFNNKVLQLSSGIEAVGVLRWELVACLLAAWILVYFAVWKSVRSSGRVRYITATLPYLLIAIFFGYSLTLKGADLGLNYLFLPQWELLADAKVWIYAAAQTFNSIGIAFGSVISLASYNRYGNQIFRDTITVSVINTLASILVGAFAFVTIGNIAAEQNTSIDDVIADDPGLIFVVYPQALSKMPYSNFWAVLFFFTLLCIGLNSQFAIVEVVVTSVQDGFPNWIKRKLVCHEILALVVCTSSFAFGLIYVTQGGMYFLQLMDHFAASVTVLSIALIELVAVSWFYGANRLARDIVHMTGKRPGNFFTTCWWLVTPVFLLGVWTFSFLDYESPSYNNATYRYPFWAEYLGWLIAFIPLSCVPIIAIYTVIKMEGASWREKLANSFKPRLDPGSQMDYRDDHIHDNIKELSTLIECKIQPQIVIKSLPEEAEENEDNNSNKAKENIPIK</sequence>
<evidence type="ECO:0000256" key="5">
    <source>
        <dbReference type="ARBA" id="ARBA00022847"/>
    </source>
</evidence>
<evidence type="ECO:0000256" key="7">
    <source>
        <dbReference type="ARBA" id="ARBA00023136"/>
    </source>
</evidence>
<comment type="similarity">
    <text evidence="2 10">Belongs to the sodium:neurotransmitter symporter (SNF) (TC 2.A.22) family.</text>
</comment>
<feature type="binding site" evidence="8">
    <location>
        <position position="301"/>
    </location>
    <ligand>
        <name>Na(+)</name>
        <dbReference type="ChEBI" id="CHEBI:29101"/>
        <label>1</label>
    </ligand>
</feature>
<dbReference type="PRINTS" id="PR00176">
    <property type="entry name" value="NANEUSMPORT"/>
</dbReference>
<keyword evidence="6 12" id="KW-1133">Transmembrane helix</keyword>
<keyword evidence="4 10" id="KW-0812">Transmembrane</keyword>
<evidence type="ECO:0000256" key="9">
    <source>
        <dbReference type="PIRSR" id="PIRSR600175-2"/>
    </source>
</evidence>
<feature type="disulfide bond" evidence="9">
    <location>
        <begin position="131"/>
        <end position="140"/>
    </location>
</feature>
<evidence type="ECO:0000256" key="1">
    <source>
        <dbReference type="ARBA" id="ARBA00004141"/>
    </source>
</evidence>
<dbReference type="Proteomes" id="UP001152759">
    <property type="component" value="Unassembled WGS sequence"/>
</dbReference>
<dbReference type="AlphaFoldDB" id="A0AAI8UUP3"/>
<keyword evidence="14" id="KW-1185">Reference proteome</keyword>
<feature type="transmembrane region" description="Helical" evidence="12">
    <location>
        <begin position="354"/>
        <end position="379"/>
    </location>
</feature>
<feature type="transmembrane region" description="Helical" evidence="12">
    <location>
        <begin position="258"/>
        <end position="283"/>
    </location>
</feature>
<keyword evidence="3 10" id="KW-0813">Transport</keyword>
<evidence type="ECO:0000256" key="6">
    <source>
        <dbReference type="ARBA" id="ARBA00022989"/>
    </source>
</evidence>
<keyword evidence="8" id="KW-0479">Metal-binding</keyword>
<evidence type="ECO:0000256" key="12">
    <source>
        <dbReference type="SAM" id="Phobius"/>
    </source>
</evidence>
<feature type="transmembrane region" description="Helical" evidence="12">
    <location>
        <begin position="91"/>
        <end position="119"/>
    </location>
</feature>
<dbReference type="PANTHER" id="PTHR11616">
    <property type="entry name" value="SODIUM/CHLORIDE DEPENDENT TRANSPORTER"/>
    <property type="match status" value="1"/>
</dbReference>
<dbReference type="Pfam" id="PF00209">
    <property type="entry name" value="SNF"/>
    <property type="match status" value="1"/>
</dbReference>